<dbReference type="InterPro" id="IPR019791">
    <property type="entry name" value="Haem_peroxidase_animal"/>
</dbReference>
<reference evidence="6" key="1">
    <citation type="submission" date="2018-11" db="EMBL/GenBank/DDBJ databases">
        <authorList>
            <person name="Alioto T."/>
            <person name="Alioto T."/>
        </authorList>
    </citation>
    <scope>NUCLEOTIDE SEQUENCE</scope>
</reference>
<keyword evidence="4" id="KW-0479">Metal-binding</keyword>
<evidence type="ECO:0000256" key="4">
    <source>
        <dbReference type="PIRSR" id="PIRSR619791-2"/>
    </source>
</evidence>
<keyword evidence="5" id="KW-1133">Transmembrane helix</keyword>
<keyword evidence="2" id="KW-0964">Secreted</keyword>
<sequence>MIRKQGYFSQISILTLMIYICLLTSLLYSTGLCLSELQNDPELLEIWTSLVDCRNFTDTCDENYPYRSADGSCNNVDYPEWGKSFTPQERFIPAHYEDGIDYPRDYDLPSPRLISNKLFNDTGEGSYDKRKTAEMMAWGQLLAHDFVLTPTIAKVDCCDQANEDNPACFTIEVPEDDAHFTSTCMNFVRSSPATVGCVPGHREQVNELTAYIDGSMLYGSTKKEMDGLREFSGGRMRCTDTNLLPANPAGMCLKLNHNDVCQAAGDSRVDVVPNLGGNHILLMREHNRIADELAVINHHWDDERVFQETRKIIAAMIQHISYNEYLPGVIGPDAMTYYDLDLSPWGHDDPYDPDFNPSIRNAFAAAAFRFGHSQVMPEQAYLFHDYVSFEHYPLEKEFMNTHMIQKQEGKKVPALMRWLSYDKAMDTDRFFVKEIRDLLFLKNGKSSDLPAINIQRGRDHGLPSYNAFREHCGLSTVSQWNPNANEGLEDHRWSVTRILKDLYQ</sequence>
<evidence type="ECO:0000256" key="5">
    <source>
        <dbReference type="SAM" id="Phobius"/>
    </source>
</evidence>
<dbReference type="InterPro" id="IPR037120">
    <property type="entry name" value="Haem_peroxidase_sf_animal"/>
</dbReference>
<comment type="subcellular location">
    <subcellularLocation>
        <location evidence="1">Secreted</location>
    </subcellularLocation>
</comment>
<dbReference type="PROSITE" id="PS50292">
    <property type="entry name" value="PEROXIDASE_3"/>
    <property type="match status" value="1"/>
</dbReference>
<organism evidence="6 7">
    <name type="scientific">Mytilus galloprovincialis</name>
    <name type="common">Mediterranean mussel</name>
    <dbReference type="NCBI Taxonomy" id="29158"/>
    <lineage>
        <taxon>Eukaryota</taxon>
        <taxon>Metazoa</taxon>
        <taxon>Spiralia</taxon>
        <taxon>Lophotrochozoa</taxon>
        <taxon>Mollusca</taxon>
        <taxon>Bivalvia</taxon>
        <taxon>Autobranchia</taxon>
        <taxon>Pteriomorphia</taxon>
        <taxon>Mytilida</taxon>
        <taxon>Mytiloidea</taxon>
        <taxon>Mytilidae</taxon>
        <taxon>Mytilinae</taxon>
        <taxon>Mytilus</taxon>
    </lineage>
</organism>
<keyword evidence="5" id="KW-0812">Transmembrane</keyword>
<accession>A0A8B6EJ03</accession>
<evidence type="ECO:0000313" key="6">
    <source>
        <dbReference type="EMBL" id="VDI34281.1"/>
    </source>
</evidence>
<evidence type="ECO:0000256" key="3">
    <source>
        <dbReference type="ARBA" id="ARBA00023180"/>
    </source>
</evidence>
<evidence type="ECO:0000313" key="7">
    <source>
        <dbReference type="Proteomes" id="UP000596742"/>
    </source>
</evidence>
<keyword evidence="4" id="KW-0349">Heme</keyword>
<dbReference type="Gene3D" id="1.10.640.10">
    <property type="entry name" value="Haem peroxidase domain superfamily, animal type"/>
    <property type="match status" value="1"/>
</dbReference>
<comment type="caution">
    <text evidence="6">The sequence shown here is derived from an EMBL/GenBank/DDBJ whole genome shotgun (WGS) entry which is preliminary data.</text>
</comment>
<dbReference type="AlphaFoldDB" id="A0A8B6EJ03"/>
<dbReference type="GO" id="GO:0006979">
    <property type="term" value="P:response to oxidative stress"/>
    <property type="evidence" value="ECO:0007669"/>
    <property type="project" value="InterPro"/>
</dbReference>
<dbReference type="PANTHER" id="PTHR11475:SF4">
    <property type="entry name" value="CHORION PEROXIDASE"/>
    <property type="match status" value="1"/>
</dbReference>
<name>A0A8B6EJ03_MYTGA</name>
<dbReference type="InterPro" id="IPR010255">
    <property type="entry name" value="Haem_peroxidase_sf"/>
</dbReference>
<keyword evidence="7" id="KW-1185">Reference proteome</keyword>
<dbReference type="GO" id="GO:0004601">
    <property type="term" value="F:peroxidase activity"/>
    <property type="evidence" value="ECO:0007669"/>
    <property type="project" value="InterPro"/>
</dbReference>
<evidence type="ECO:0008006" key="8">
    <source>
        <dbReference type="Google" id="ProtNLM"/>
    </source>
</evidence>
<keyword evidence="4" id="KW-0408">Iron</keyword>
<dbReference type="Pfam" id="PF03098">
    <property type="entry name" value="An_peroxidase"/>
    <property type="match status" value="1"/>
</dbReference>
<dbReference type="GO" id="GO:0020037">
    <property type="term" value="F:heme binding"/>
    <property type="evidence" value="ECO:0007669"/>
    <property type="project" value="InterPro"/>
</dbReference>
<gene>
    <name evidence="6" type="ORF">MGAL_10B081588</name>
</gene>
<feature type="transmembrane region" description="Helical" evidence="5">
    <location>
        <begin position="7"/>
        <end position="28"/>
    </location>
</feature>
<dbReference type="PRINTS" id="PR00457">
    <property type="entry name" value="ANPEROXIDASE"/>
</dbReference>
<dbReference type="SUPFAM" id="SSF48113">
    <property type="entry name" value="Heme-dependent peroxidases"/>
    <property type="match status" value="1"/>
</dbReference>
<dbReference type="Proteomes" id="UP000596742">
    <property type="component" value="Unassembled WGS sequence"/>
</dbReference>
<proteinExistence type="predicted"/>
<protein>
    <recommendedName>
        <fullName evidence="8">Peroxidase</fullName>
    </recommendedName>
</protein>
<feature type="binding site" description="axial binding residue" evidence="4">
    <location>
        <position position="372"/>
    </location>
    <ligand>
        <name>heme b</name>
        <dbReference type="ChEBI" id="CHEBI:60344"/>
    </ligand>
    <ligandPart>
        <name>Fe</name>
        <dbReference type="ChEBI" id="CHEBI:18248"/>
    </ligandPart>
</feature>
<dbReference type="PANTHER" id="PTHR11475">
    <property type="entry name" value="OXIDASE/PEROXIDASE"/>
    <property type="match status" value="1"/>
</dbReference>
<keyword evidence="5" id="KW-0472">Membrane</keyword>
<keyword evidence="3" id="KW-0325">Glycoprotein</keyword>
<dbReference type="GO" id="GO:0046872">
    <property type="term" value="F:metal ion binding"/>
    <property type="evidence" value="ECO:0007669"/>
    <property type="project" value="UniProtKB-KW"/>
</dbReference>
<dbReference type="OrthoDB" id="6505174at2759"/>
<dbReference type="GO" id="GO:0005576">
    <property type="term" value="C:extracellular region"/>
    <property type="evidence" value="ECO:0007669"/>
    <property type="project" value="UniProtKB-SubCell"/>
</dbReference>
<evidence type="ECO:0000256" key="1">
    <source>
        <dbReference type="ARBA" id="ARBA00004613"/>
    </source>
</evidence>
<evidence type="ECO:0000256" key="2">
    <source>
        <dbReference type="ARBA" id="ARBA00022525"/>
    </source>
</evidence>
<dbReference type="EMBL" id="UYJE01005140">
    <property type="protein sequence ID" value="VDI34281.1"/>
    <property type="molecule type" value="Genomic_DNA"/>
</dbReference>